<proteinExistence type="predicted"/>
<organism evidence="1 2">
    <name type="scientific">Flavisolibacter ginsengisoli DSM 18119</name>
    <dbReference type="NCBI Taxonomy" id="1121884"/>
    <lineage>
        <taxon>Bacteria</taxon>
        <taxon>Pseudomonadati</taxon>
        <taxon>Bacteroidota</taxon>
        <taxon>Chitinophagia</taxon>
        <taxon>Chitinophagales</taxon>
        <taxon>Chitinophagaceae</taxon>
        <taxon>Flavisolibacter</taxon>
    </lineage>
</organism>
<evidence type="ECO:0000313" key="1">
    <source>
        <dbReference type="EMBL" id="SHE29961.1"/>
    </source>
</evidence>
<dbReference type="RefSeq" id="WP_072833253.1">
    <property type="nucleotide sequence ID" value="NZ_FQUU01000001.1"/>
</dbReference>
<dbReference type="EMBL" id="FQUU01000001">
    <property type="protein sequence ID" value="SHE29961.1"/>
    <property type="molecule type" value="Genomic_DNA"/>
</dbReference>
<dbReference type="Proteomes" id="UP000184048">
    <property type="component" value="Unassembled WGS sequence"/>
</dbReference>
<accession>A0A1M4SCN4</accession>
<dbReference type="STRING" id="1121884.SAMN02745131_00066"/>
<reference evidence="1 2" key="1">
    <citation type="submission" date="2016-11" db="EMBL/GenBank/DDBJ databases">
        <authorList>
            <person name="Jaros S."/>
            <person name="Januszkiewicz K."/>
            <person name="Wedrychowicz H."/>
        </authorList>
    </citation>
    <scope>NUCLEOTIDE SEQUENCE [LARGE SCALE GENOMIC DNA]</scope>
    <source>
        <strain evidence="1 2">DSM 18119</strain>
    </source>
</reference>
<sequence length="91" mass="10643">MQLNTLYQYFFHSNAEDCRIDYFLTNDSLSEEQCNEGNVWLVISIEGDQNQKFILSKPASILIQPREIVEVIIQRETINYLQHSDTSIVCQ</sequence>
<protein>
    <submittedName>
        <fullName evidence="1">Uncharacterized protein</fullName>
    </submittedName>
</protein>
<keyword evidence="2" id="KW-1185">Reference proteome</keyword>
<name>A0A1M4SCN4_9BACT</name>
<dbReference type="AlphaFoldDB" id="A0A1M4SCN4"/>
<gene>
    <name evidence="1" type="ORF">SAMN02745131_00066</name>
</gene>
<evidence type="ECO:0000313" key="2">
    <source>
        <dbReference type="Proteomes" id="UP000184048"/>
    </source>
</evidence>